<evidence type="ECO:0000313" key="4">
    <source>
        <dbReference type="EMBL" id="KAK6913753.1"/>
    </source>
</evidence>
<name>A0AAN8UNE4_9MAGN</name>
<keyword evidence="2" id="KW-0812">Transmembrane</keyword>
<evidence type="ECO:0000313" key="5">
    <source>
        <dbReference type="Proteomes" id="UP001370490"/>
    </source>
</evidence>
<dbReference type="Proteomes" id="UP001370490">
    <property type="component" value="Unassembled WGS sequence"/>
</dbReference>
<keyword evidence="2" id="KW-1133">Transmembrane helix</keyword>
<dbReference type="GO" id="GO:0051306">
    <property type="term" value="P:mitotic sister chromatid separation"/>
    <property type="evidence" value="ECO:0007669"/>
    <property type="project" value="TreeGrafter"/>
</dbReference>
<sequence>MEFHVFVLLLGFIKLLTFSCGCGNVAALLLQGSIKVYSGKVEDLYNLVLHALDFISQKIVPGWVTIDGVCKFCILIGSLLNVLYSSLVYTAVDAKNKLDKSSEASREQNGAQRSGGLITKTNGNFHTRGRHSGGTAHKSPLVQTQDVNFNMSPPADCAFKTNDCNMEQDLPAYNMHDTINDDFDMGDGYAEARELDDSDDDSIDPWKPLNPHEPGNLKFPLASMNCPISPELLAIREVVALEGRQEPKSPPPYERVYSTAFWYVSKPKLSPRMIIKVKLALPLILQVENIGYGRLDVPLRGENMT</sequence>
<dbReference type="GO" id="GO:0010032">
    <property type="term" value="P:meiotic chromosome condensation"/>
    <property type="evidence" value="ECO:0007669"/>
    <property type="project" value="TreeGrafter"/>
</dbReference>
<reference evidence="4 5" key="1">
    <citation type="submission" date="2023-12" db="EMBL/GenBank/DDBJ databases">
        <title>A high-quality genome assembly for Dillenia turbinata (Dilleniales).</title>
        <authorList>
            <person name="Chanderbali A."/>
        </authorList>
    </citation>
    <scope>NUCLEOTIDE SEQUENCE [LARGE SCALE GENOMIC DNA]</scope>
    <source>
        <strain evidence="4">LSX21</strain>
        <tissue evidence="4">Leaf</tissue>
    </source>
</reference>
<dbReference type="AlphaFoldDB" id="A0AAN8UNE4"/>
<dbReference type="InterPro" id="IPR031739">
    <property type="entry name" value="Ncaph2"/>
</dbReference>
<protein>
    <submittedName>
        <fullName evidence="4">Condensin II complex subunit H2, N-terminal</fullName>
    </submittedName>
</protein>
<dbReference type="GO" id="GO:0005634">
    <property type="term" value="C:nucleus"/>
    <property type="evidence" value="ECO:0007669"/>
    <property type="project" value="TreeGrafter"/>
</dbReference>
<dbReference type="GO" id="GO:0003682">
    <property type="term" value="F:chromatin binding"/>
    <property type="evidence" value="ECO:0007669"/>
    <property type="project" value="TreeGrafter"/>
</dbReference>
<evidence type="ECO:0000256" key="2">
    <source>
        <dbReference type="SAM" id="Phobius"/>
    </source>
</evidence>
<comment type="caution">
    <text evidence="4">The sequence shown here is derived from an EMBL/GenBank/DDBJ whole genome shotgun (WGS) entry which is preliminary data.</text>
</comment>
<gene>
    <name evidence="4" type="ORF">RJ641_021074</name>
</gene>
<keyword evidence="2" id="KW-0472">Membrane</keyword>
<dbReference type="PANTHER" id="PTHR14324:SF3">
    <property type="entry name" value="CONDENSIN-2 COMPLEX SUBUNIT H2"/>
    <property type="match status" value="1"/>
</dbReference>
<dbReference type="EMBL" id="JBAMMX010000026">
    <property type="protein sequence ID" value="KAK6913753.1"/>
    <property type="molecule type" value="Genomic_DNA"/>
</dbReference>
<dbReference type="GO" id="GO:0000796">
    <property type="term" value="C:condensin complex"/>
    <property type="evidence" value="ECO:0007669"/>
    <property type="project" value="TreeGrafter"/>
</dbReference>
<evidence type="ECO:0000256" key="1">
    <source>
        <dbReference type="SAM" id="MobiDB-lite"/>
    </source>
</evidence>
<proteinExistence type="predicted"/>
<dbReference type="PANTHER" id="PTHR14324">
    <property type="entry name" value="CONDENSIN-2 COMPLEX SUBUNIT H2"/>
    <property type="match status" value="1"/>
</dbReference>
<organism evidence="4 5">
    <name type="scientific">Dillenia turbinata</name>
    <dbReference type="NCBI Taxonomy" id="194707"/>
    <lineage>
        <taxon>Eukaryota</taxon>
        <taxon>Viridiplantae</taxon>
        <taxon>Streptophyta</taxon>
        <taxon>Embryophyta</taxon>
        <taxon>Tracheophyta</taxon>
        <taxon>Spermatophyta</taxon>
        <taxon>Magnoliopsida</taxon>
        <taxon>eudicotyledons</taxon>
        <taxon>Gunneridae</taxon>
        <taxon>Pentapetalae</taxon>
        <taxon>Dilleniales</taxon>
        <taxon>Dilleniaceae</taxon>
        <taxon>Dillenia</taxon>
    </lineage>
</organism>
<dbReference type="InterPro" id="IPR009378">
    <property type="entry name" value="H2_N"/>
</dbReference>
<feature type="region of interest" description="Disordered" evidence="1">
    <location>
        <begin position="100"/>
        <end position="138"/>
    </location>
</feature>
<accession>A0AAN8UNE4</accession>
<feature type="transmembrane region" description="Helical" evidence="2">
    <location>
        <begin position="6"/>
        <end position="30"/>
    </location>
</feature>
<keyword evidence="5" id="KW-1185">Reference proteome</keyword>
<feature type="domain" description="Condensin II complex subunit H2 N-terminal" evidence="3">
    <location>
        <begin position="26"/>
        <end position="58"/>
    </location>
</feature>
<dbReference type="Pfam" id="PF06278">
    <property type="entry name" value="CNDH2_N"/>
    <property type="match status" value="1"/>
</dbReference>
<evidence type="ECO:0000259" key="3">
    <source>
        <dbReference type="Pfam" id="PF06278"/>
    </source>
</evidence>